<accession>A0A0C3EVY8</accession>
<dbReference type="Proteomes" id="UP000054166">
    <property type="component" value="Unassembled WGS sequence"/>
</dbReference>
<feature type="compositionally biased region" description="Basic and acidic residues" evidence="1">
    <location>
        <begin position="93"/>
        <end position="102"/>
    </location>
</feature>
<dbReference type="HOGENOM" id="CLU_1230320_0_0_1"/>
<dbReference type="AlphaFoldDB" id="A0A0C3EVY8"/>
<reference evidence="3" key="2">
    <citation type="submission" date="2015-01" db="EMBL/GenBank/DDBJ databases">
        <title>Evolutionary Origins and Diversification of the Mycorrhizal Mutualists.</title>
        <authorList>
            <consortium name="DOE Joint Genome Institute"/>
            <consortium name="Mycorrhizal Genomics Consortium"/>
            <person name="Kohler A."/>
            <person name="Kuo A."/>
            <person name="Nagy L.G."/>
            <person name="Floudas D."/>
            <person name="Copeland A."/>
            <person name="Barry K.W."/>
            <person name="Cichocki N."/>
            <person name="Veneault-Fourrey C."/>
            <person name="LaButti K."/>
            <person name="Lindquist E.A."/>
            <person name="Lipzen A."/>
            <person name="Lundell T."/>
            <person name="Morin E."/>
            <person name="Murat C."/>
            <person name="Riley R."/>
            <person name="Ohm R."/>
            <person name="Sun H."/>
            <person name="Tunlid A."/>
            <person name="Henrissat B."/>
            <person name="Grigoriev I.V."/>
            <person name="Hibbett D.S."/>
            <person name="Martin F."/>
        </authorList>
    </citation>
    <scope>NUCLEOTIDE SEQUENCE [LARGE SCALE GENOMIC DNA]</scope>
    <source>
        <strain evidence="3">F 1598</strain>
    </source>
</reference>
<dbReference type="EMBL" id="KN833160">
    <property type="protein sequence ID" value="KIM72139.1"/>
    <property type="molecule type" value="Genomic_DNA"/>
</dbReference>
<sequence length="197" mass="22106">MPSDVLHQFYHVWYPTAAVASKIEQVAPTICDPDILTSCKMRIPLSHQLTNPHLIHSTPKPMHMPSQGLSTSAHDDNDENYMGFDFDVPQSPFRDDTDDTRLGGDNSTSTPTSSQGRTFSTSHSNMRDEVHPPVVTRTYHPDINGRICDQHGNNIPSNTPPPLRPSEQEPDDWALYNDHVKFEVTNFLISAESNVSR</sequence>
<keyword evidence="3" id="KW-1185">Reference proteome</keyword>
<evidence type="ECO:0000313" key="2">
    <source>
        <dbReference type="EMBL" id="KIM72139.1"/>
    </source>
</evidence>
<organism evidence="2 3">
    <name type="scientific">Piloderma croceum (strain F 1598)</name>
    <dbReference type="NCBI Taxonomy" id="765440"/>
    <lineage>
        <taxon>Eukaryota</taxon>
        <taxon>Fungi</taxon>
        <taxon>Dikarya</taxon>
        <taxon>Basidiomycota</taxon>
        <taxon>Agaricomycotina</taxon>
        <taxon>Agaricomycetes</taxon>
        <taxon>Agaricomycetidae</taxon>
        <taxon>Atheliales</taxon>
        <taxon>Atheliaceae</taxon>
        <taxon>Piloderma</taxon>
    </lineage>
</organism>
<feature type="region of interest" description="Disordered" evidence="1">
    <location>
        <begin position="58"/>
        <end position="171"/>
    </location>
</feature>
<name>A0A0C3EVY8_PILCF</name>
<feature type="compositionally biased region" description="Polar residues" evidence="1">
    <location>
        <begin position="106"/>
        <end position="124"/>
    </location>
</feature>
<reference evidence="2 3" key="1">
    <citation type="submission" date="2014-04" db="EMBL/GenBank/DDBJ databases">
        <authorList>
            <consortium name="DOE Joint Genome Institute"/>
            <person name="Kuo A."/>
            <person name="Tarkka M."/>
            <person name="Buscot F."/>
            <person name="Kohler A."/>
            <person name="Nagy L.G."/>
            <person name="Floudas D."/>
            <person name="Copeland A."/>
            <person name="Barry K.W."/>
            <person name="Cichocki N."/>
            <person name="Veneault-Fourrey C."/>
            <person name="LaButti K."/>
            <person name="Lindquist E.A."/>
            <person name="Lipzen A."/>
            <person name="Lundell T."/>
            <person name="Morin E."/>
            <person name="Murat C."/>
            <person name="Sun H."/>
            <person name="Tunlid A."/>
            <person name="Henrissat B."/>
            <person name="Grigoriev I.V."/>
            <person name="Hibbett D.S."/>
            <person name="Martin F."/>
            <person name="Nordberg H.P."/>
            <person name="Cantor M.N."/>
            <person name="Hua S.X."/>
        </authorList>
    </citation>
    <scope>NUCLEOTIDE SEQUENCE [LARGE SCALE GENOMIC DNA]</scope>
    <source>
        <strain evidence="2 3">F 1598</strain>
    </source>
</reference>
<proteinExistence type="predicted"/>
<dbReference type="OrthoDB" id="2691487at2759"/>
<evidence type="ECO:0000256" key="1">
    <source>
        <dbReference type="SAM" id="MobiDB-lite"/>
    </source>
</evidence>
<protein>
    <submittedName>
        <fullName evidence="2">Uncharacterized protein</fullName>
    </submittedName>
</protein>
<evidence type="ECO:0000313" key="3">
    <source>
        <dbReference type="Proteomes" id="UP000054166"/>
    </source>
</evidence>
<dbReference type="InParanoid" id="A0A0C3EVY8"/>
<gene>
    <name evidence="2" type="ORF">PILCRDRAFT_16420</name>
</gene>